<accession>A0ABV6GET7</accession>
<proteinExistence type="predicted"/>
<dbReference type="EMBL" id="JBHLVO010000007">
    <property type="protein sequence ID" value="MFC0271911.1"/>
    <property type="molecule type" value="Genomic_DNA"/>
</dbReference>
<keyword evidence="1" id="KW-0167">Capsid protein</keyword>
<dbReference type="Pfam" id="PF10612">
    <property type="entry name" value="Spore-coat_CotZ"/>
    <property type="match status" value="1"/>
</dbReference>
<keyword evidence="1" id="KW-0946">Virion</keyword>
<sequence length="148" mass="16762">MNNPNKNCVCTAIEHIHDLQDAVQKPLISCYSNLLTVPSLGDTIPFILFTKDGSLVKAFGNVGDDCFHTFFFRVEHIHDCCVTLRLLLPLDKIGHFVQFQDDDDVCRVDELIRTNNCIEVDLSCFCGIQCLSPRLLRGTNMSLLYTCY</sequence>
<organism evidence="1 2">
    <name type="scientific">Metabacillus herbersteinensis</name>
    <dbReference type="NCBI Taxonomy" id="283816"/>
    <lineage>
        <taxon>Bacteria</taxon>
        <taxon>Bacillati</taxon>
        <taxon>Bacillota</taxon>
        <taxon>Bacilli</taxon>
        <taxon>Bacillales</taxon>
        <taxon>Bacillaceae</taxon>
        <taxon>Metabacillus</taxon>
    </lineage>
</organism>
<dbReference type="InterPro" id="IPR019593">
    <property type="entry name" value="Spore_coat_protein_Z/Y"/>
</dbReference>
<evidence type="ECO:0000313" key="1">
    <source>
        <dbReference type="EMBL" id="MFC0271911.1"/>
    </source>
</evidence>
<reference evidence="1 2" key="1">
    <citation type="submission" date="2024-09" db="EMBL/GenBank/DDBJ databases">
        <authorList>
            <person name="Sun Q."/>
            <person name="Mori K."/>
        </authorList>
    </citation>
    <scope>NUCLEOTIDE SEQUENCE [LARGE SCALE GENOMIC DNA]</scope>
    <source>
        <strain evidence="1 2">CCM 7228</strain>
    </source>
</reference>
<comment type="caution">
    <text evidence="1">The sequence shown here is derived from an EMBL/GenBank/DDBJ whole genome shotgun (WGS) entry which is preliminary data.</text>
</comment>
<dbReference type="RefSeq" id="WP_378933678.1">
    <property type="nucleotide sequence ID" value="NZ_JBHLVO010000007.1"/>
</dbReference>
<dbReference type="Proteomes" id="UP001589854">
    <property type="component" value="Unassembled WGS sequence"/>
</dbReference>
<gene>
    <name evidence="1" type="ORF">ACFFIX_10655</name>
</gene>
<name>A0ABV6GET7_9BACI</name>
<keyword evidence="2" id="KW-1185">Reference proteome</keyword>
<protein>
    <submittedName>
        <fullName evidence="1">CotY/CotZ family spore coat protein</fullName>
    </submittedName>
</protein>
<evidence type="ECO:0000313" key="2">
    <source>
        <dbReference type="Proteomes" id="UP001589854"/>
    </source>
</evidence>